<evidence type="ECO:0000313" key="3">
    <source>
        <dbReference type="RefSeq" id="XP_014663267.1"/>
    </source>
</evidence>
<dbReference type="InterPro" id="IPR044884">
    <property type="entry name" value="Ribosomal_mL55_sf"/>
</dbReference>
<dbReference type="Pfam" id="PF09776">
    <property type="entry name" value="Mitoc_L55"/>
    <property type="match status" value="1"/>
</dbReference>
<reference evidence="2 3" key="1">
    <citation type="submission" date="2025-05" db="UniProtKB">
        <authorList>
            <consortium name="RefSeq"/>
        </authorList>
    </citation>
    <scope>IDENTIFICATION</scope>
</reference>
<protein>
    <submittedName>
        <fullName evidence="2 3">39S ribosomal protein L55, mitochondrial-like</fullName>
    </submittedName>
</protein>
<evidence type="ECO:0000313" key="2">
    <source>
        <dbReference type="RefSeq" id="XP_014663266.1"/>
    </source>
</evidence>
<proteinExistence type="predicted"/>
<sequence length="117" mass="13715">MALPIQIIKTVTSNTITWNSFFLRHNSNRASITKIGRLTYARLYPTMLVNPDGSTVRIKYREPRKIIKLPLDLSTLTEEERRARIAKRKPKEKVVIEEEIDDNFTVDAYSHLWKKSK</sequence>
<evidence type="ECO:0000313" key="1">
    <source>
        <dbReference type="Proteomes" id="UP000695022"/>
    </source>
</evidence>
<dbReference type="InterPro" id="IPR018615">
    <property type="entry name" value="Ribosomal_mL55"/>
</dbReference>
<organism evidence="1 2">
    <name type="scientific">Priapulus caudatus</name>
    <name type="common">Priapulid worm</name>
    <dbReference type="NCBI Taxonomy" id="37621"/>
    <lineage>
        <taxon>Eukaryota</taxon>
        <taxon>Metazoa</taxon>
        <taxon>Ecdysozoa</taxon>
        <taxon>Scalidophora</taxon>
        <taxon>Priapulida</taxon>
        <taxon>Priapulimorpha</taxon>
        <taxon>Priapulimorphida</taxon>
        <taxon>Priapulidae</taxon>
        <taxon>Priapulus</taxon>
    </lineage>
</organism>
<dbReference type="Gene3D" id="6.20.130.20">
    <property type="entry name" value="Mitochondrial ribosomal protein L55"/>
    <property type="match status" value="1"/>
</dbReference>
<keyword evidence="1" id="KW-1185">Reference proteome</keyword>
<dbReference type="RefSeq" id="XP_014663266.1">
    <property type="nucleotide sequence ID" value="XM_014807780.1"/>
</dbReference>
<dbReference type="RefSeq" id="XP_014663267.1">
    <property type="nucleotide sequence ID" value="XM_014807781.1"/>
</dbReference>
<dbReference type="GeneID" id="106805971"/>
<gene>
    <name evidence="2 3" type="primary">LOC106805971</name>
</gene>
<dbReference type="Proteomes" id="UP000695022">
    <property type="component" value="Unplaced"/>
</dbReference>
<dbReference type="PANTHER" id="PTHR34095:SF1">
    <property type="entry name" value="LARGE RIBOSOMAL SUBUNIT PROTEIN ML55"/>
    <property type="match status" value="1"/>
</dbReference>
<dbReference type="PANTHER" id="PTHR34095">
    <property type="entry name" value="39S RIBOSOMAL PROTEIN L55, MITOCHONDRIAL"/>
    <property type="match status" value="1"/>
</dbReference>
<accession>A0ABM1DTJ5</accession>
<name>A0ABM1DTJ5_PRICU</name>